<name>F4L850_HALH1</name>
<feature type="domain" description="CHAT" evidence="3">
    <location>
        <begin position="62"/>
        <end position="165"/>
    </location>
</feature>
<dbReference type="Gene3D" id="1.25.40.10">
    <property type="entry name" value="Tetratricopeptide repeat domain"/>
    <property type="match status" value="4"/>
</dbReference>
<dbReference type="SMART" id="SM00028">
    <property type="entry name" value="TPR"/>
    <property type="match status" value="8"/>
</dbReference>
<keyword evidence="2" id="KW-0802">TPR repeat</keyword>
<reference evidence="4 5" key="1">
    <citation type="journal article" date="2011" name="Stand. Genomic Sci.">
        <title>Complete genome sequence of Haliscomenobacter hydrossis type strain (O).</title>
        <authorList>
            <consortium name="US DOE Joint Genome Institute (JGI-PGF)"/>
            <person name="Daligault H."/>
            <person name="Lapidus A."/>
            <person name="Zeytun A."/>
            <person name="Nolan M."/>
            <person name="Lucas S."/>
            <person name="Del Rio T.G."/>
            <person name="Tice H."/>
            <person name="Cheng J.F."/>
            <person name="Tapia R."/>
            <person name="Han C."/>
            <person name="Goodwin L."/>
            <person name="Pitluck S."/>
            <person name="Liolios K."/>
            <person name="Pagani I."/>
            <person name="Ivanova N."/>
            <person name="Huntemann M."/>
            <person name="Mavromatis K."/>
            <person name="Mikhailova N."/>
            <person name="Pati A."/>
            <person name="Chen A."/>
            <person name="Palaniappan K."/>
            <person name="Land M."/>
            <person name="Hauser L."/>
            <person name="Brambilla E.M."/>
            <person name="Rohde M."/>
            <person name="Verbarg S."/>
            <person name="Goker M."/>
            <person name="Bristow J."/>
            <person name="Eisen J.A."/>
            <person name="Markowitz V."/>
            <person name="Hugenholtz P."/>
            <person name="Kyrpides N.C."/>
            <person name="Klenk H.P."/>
            <person name="Woyke T."/>
        </authorList>
    </citation>
    <scope>NUCLEOTIDE SEQUENCE [LARGE SCALE GENOMIC DNA]</scope>
    <source>
        <strain evidence="5">ATCC 27775 / DSM 1100 / LMG 10767 / O</strain>
        <plasmid evidence="5">Plasmid pHALHY02</plasmid>
    </source>
</reference>
<organism evidence="4 5">
    <name type="scientific">Haliscomenobacter hydrossis (strain ATCC 27775 / DSM 1100 / LMG 10767 / O)</name>
    <dbReference type="NCBI Taxonomy" id="760192"/>
    <lineage>
        <taxon>Bacteria</taxon>
        <taxon>Pseudomonadati</taxon>
        <taxon>Bacteroidota</taxon>
        <taxon>Saprospiria</taxon>
        <taxon>Saprospirales</taxon>
        <taxon>Haliscomenobacteraceae</taxon>
        <taxon>Haliscomenobacter</taxon>
    </lineage>
</organism>
<evidence type="ECO:0000256" key="1">
    <source>
        <dbReference type="ARBA" id="ARBA00022737"/>
    </source>
</evidence>
<dbReference type="Pfam" id="PF12770">
    <property type="entry name" value="CHAT"/>
    <property type="match status" value="1"/>
</dbReference>
<evidence type="ECO:0000313" key="5">
    <source>
        <dbReference type="Proteomes" id="UP000008461"/>
    </source>
</evidence>
<evidence type="ECO:0000313" key="4">
    <source>
        <dbReference type="EMBL" id="AEE54558.1"/>
    </source>
</evidence>
<proteinExistence type="predicted"/>
<dbReference type="OrthoDB" id="940757at2"/>
<dbReference type="KEGG" id="hhy:Halhy_6744"/>
<keyword evidence="1" id="KW-0677">Repeat</keyword>
<evidence type="ECO:0000256" key="2">
    <source>
        <dbReference type="ARBA" id="ARBA00022803"/>
    </source>
</evidence>
<dbReference type="Proteomes" id="UP000008461">
    <property type="component" value="Plasmid pHALHY02"/>
</dbReference>
<dbReference type="InterPro" id="IPR019734">
    <property type="entry name" value="TPR_rpt"/>
</dbReference>
<dbReference type="RefSeq" id="WP_013769074.1">
    <property type="nucleotide sequence ID" value="NC_015512.1"/>
</dbReference>
<reference key="2">
    <citation type="submission" date="2011-04" db="EMBL/GenBank/DDBJ databases">
        <title>Complete sequence of plasmid 2 of Haliscomenobacter hydrossis DSM 1100.</title>
        <authorList>
            <consortium name="US DOE Joint Genome Institute (JGI-PGF)"/>
            <person name="Lucas S."/>
            <person name="Han J."/>
            <person name="Lapidus A."/>
            <person name="Bruce D."/>
            <person name="Goodwin L."/>
            <person name="Pitluck S."/>
            <person name="Peters L."/>
            <person name="Kyrpides N."/>
            <person name="Mavromatis K."/>
            <person name="Ivanova N."/>
            <person name="Ovchinnikova G."/>
            <person name="Pagani I."/>
            <person name="Daligault H."/>
            <person name="Detter J.C."/>
            <person name="Han C."/>
            <person name="Land M."/>
            <person name="Hauser L."/>
            <person name="Markowitz V."/>
            <person name="Cheng J.-F."/>
            <person name="Hugenholtz P."/>
            <person name="Woyke T."/>
            <person name="Wu D."/>
            <person name="Verbarg S."/>
            <person name="Frueling A."/>
            <person name="Brambilla E."/>
            <person name="Klenk H.-P."/>
            <person name="Eisen J.A."/>
        </authorList>
    </citation>
    <scope>NUCLEOTIDE SEQUENCE</scope>
    <source>
        <strain>DSM 1100</strain>
    </source>
</reference>
<dbReference type="CDD" id="cd00009">
    <property type="entry name" value="AAA"/>
    <property type="match status" value="1"/>
</dbReference>
<dbReference type="Pfam" id="PF13424">
    <property type="entry name" value="TPR_12"/>
    <property type="match status" value="3"/>
</dbReference>
<protein>
    <recommendedName>
        <fullName evidence="3">CHAT domain-containing protein</fullName>
    </recommendedName>
</protein>
<dbReference type="Pfam" id="PF13374">
    <property type="entry name" value="TPR_10"/>
    <property type="match status" value="2"/>
</dbReference>
<gene>
    <name evidence="4" type="ordered locus">Halhy_6744</name>
</gene>
<dbReference type="Gene3D" id="3.40.50.300">
    <property type="entry name" value="P-loop containing nucleotide triphosphate hydrolases"/>
    <property type="match status" value="1"/>
</dbReference>
<dbReference type="PANTHER" id="PTHR45641">
    <property type="entry name" value="TETRATRICOPEPTIDE REPEAT PROTEIN (AFU_ORTHOLOGUE AFUA_6G03870)"/>
    <property type="match status" value="1"/>
</dbReference>
<dbReference type="InterPro" id="IPR011990">
    <property type="entry name" value="TPR-like_helical_dom_sf"/>
</dbReference>
<evidence type="ECO:0000259" key="3">
    <source>
        <dbReference type="Pfam" id="PF12770"/>
    </source>
</evidence>
<dbReference type="InterPro" id="IPR024983">
    <property type="entry name" value="CHAT_dom"/>
</dbReference>
<dbReference type="SUPFAM" id="SSF52540">
    <property type="entry name" value="P-loop containing nucleoside triphosphate hydrolases"/>
    <property type="match status" value="1"/>
</dbReference>
<keyword evidence="5" id="KW-1185">Reference proteome</keyword>
<dbReference type="HOGENOM" id="CLU_292532_0_0_10"/>
<keyword evidence="4" id="KW-0614">Plasmid</keyword>
<dbReference type="AlphaFoldDB" id="F4L850"/>
<dbReference type="SUPFAM" id="SSF48452">
    <property type="entry name" value="TPR-like"/>
    <property type="match status" value="2"/>
</dbReference>
<geneLocation type="plasmid" evidence="4 5">
    <name>pHALHY02</name>
</geneLocation>
<accession>F4L850</accession>
<dbReference type="InterPro" id="IPR027417">
    <property type="entry name" value="P-loop_NTPase"/>
</dbReference>
<sequence length="1041" mass="116001">MSQLPVILTAFANSYHADYLAHLEQEHDRLQQILAPLSYLRHVPLSSAKTGQLVSTLTQYQQELLIFHFGGHADGEQLRFRDAGGQVAGLVEQFGLHPQLKLLFLNGCNTQGQVRQYLETSIPAVIATTCSVQDGQARQFAELFYNALATGHTLQEAFTRAKGAMKLVDGAVQGEEIVNLRDARLRQEPETEVPWRLYVAGDEVLDWKLIHEKKSTQLLSLDHHRQAGPVIGRTDELKQLEALVQQANQNPIVIYGPSGIGKTLLAELFWEKHKGDFEVAAWINYRTSLVHTILEEIRPKNAAYVDLDEAPEKKLEWIARQYILHELQNPPGKKLLVLNNVPLGSDLPTHVEWLKISDLYLLITANEAIPQTTAYPLPKLSDAEIIELFKALTGKNANEAVQQLLAQLGQNALLTRIIAQNIPHDDLQEAKALITKLQKGLAADTQATSAEHNLLWALLHHAVTDPAQQWILLQFAAMPTTGFDADSFAELVLPEDGDLSLATGYQNYLEDHGLVGQETGLEDALESLVQGAWLEQKEDELWLPDAVREVVGQQYPKHSRYFKDLIESIRLSYFGEEYGPVKGNALFVSHLQSILPFLEYGEAYLTLHRLLIKTYNDLVYWYEEEKELKLLLDVVEKHEGQWSKQFWDICYNLSECCRRTGHIHDADHYSQIQLAVAQKIYANHPNLAGAQNERGLVLRDLGDYADTAQLLELALDSHLRNFGEDHPNVAVSQCNLALVYQDLGDYARAAQLLELALDSHLRNFGEDHPIVAKIQVNLANVLRDLGDYARAAQLLELALDSDMRNFGEDHPTVAESQSNLAKVLMALGNYARAVQLLELALASAMRNFGEDHPNVAVCQSNLAAVLISLGDYARAAQLFELALASAMRNFGEDHPNVAVYQSNLANVLSNLGDYARAAQLLELALASGLRNFGKEHPNVAECQSNLATVLSSLGNYARAAQLLELALASDLCNFGEEHPNVAIRQCNLASVYYQLDRLDEAKIFLEQALKTFEKSLGVNHPYYSGTVSSLKAVNEKLDATN</sequence>
<dbReference type="EMBL" id="CP002693">
    <property type="protein sequence ID" value="AEE54558.1"/>
    <property type="molecule type" value="Genomic_DNA"/>
</dbReference>
<dbReference type="PANTHER" id="PTHR45641:SF19">
    <property type="entry name" value="NEPHROCYSTIN-3"/>
    <property type="match status" value="1"/>
</dbReference>